<dbReference type="Pfam" id="PF11694">
    <property type="entry name" value="DUF3290"/>
    <property type="match status" value="1"/>
</dbReference>
<reference evidence="2 3" key="1">
    <citation type="submission" date="2016-09" db="EMBL/GenBank/DDBJ databases">
        <title>Vagococcus teuberi sp. nov., isolated from the Malian artisanal sour milk fene.</title>
        <authorList>
            <person name="Wullschleger S."/>
            <person name="Seifert C."/>
            <person name="Baumgartner S."/>
            <person name="Lacroix C."/>
            <person name="Bonfoh B."/>
            <person name="Stevens M.J."/>
            <person name="Meile L."/>
        </authorList>
    </citation>
    <scope>NUCLEOTIDE SEQUENCE [LARGE SCALE GENOMIC DNA]</scope>
    <source>
        <strain evidence="2 3">DSM 21459</strain>
    </source>
</reference>
<keyword evidence="1" id="KW-1133">Transmembrane helix</keyword>
<dbReference type="Proteomes" id="UP000191200">
    <property type="component" value="Chromosome"/>
</dbReference>
<dbReference type="InterPro" id="IPR021707">
    <property type="entry name" value="DUF3290"/>
</dbReference>
<evidence type="ECO:0000313" key="3">
    <source>
        <dbReference type="Proteomes" id="UP000191200"/>
    </source>
</evidence>
<dbReference type="EMBL" id="CP017267">
    <property type="protein sequence ID" value="APB30507.1"/>
    <property type="molecule type" value="Genomic_DNA"/>
</dbReference>
<accession>A0A1J0A3K8</accession>
<keyword evidence="1" id="KW-0472">Membrane</keyword>
<keyword evidence="1" id="KW-0812">Transmembrane</keyword>
<feature type="transmembrane region" description="Helical" evidence="1">
    <location>
        <begin position="18"/>
        <end position="37"/>
    </location>
</feature>
<name>A0A1J0A3K8_9ENTE</name>
<keyword evidence="3" id="KW-1185">Reference proteome</keyword>
<dbReference type="AlphaFoldDB" id="A0A1J0A3K8"/>
<protein>
    <recommendedName>
        <fullName evidence="4">DUF3290 domain-containing protein</fullName>
    </recommendedName>
</protein>
<evidence type="ECO:0008006" key="4">
    <source>
        <dbReference type="Google" id="ProtNLM"/>
    </source>
</evidence>
<evidence type="ECO:0000256" key="1">
    <source>
        <dbReference type="SAM" id="Phobius"/>
    </source>
</evidence>
<dbReference type="OrthoDB" id="3191971at2"/>
<gene>
    <name evidence="2" type="ORF">BHY08_00895</name>
</gene>
<proteinExistence type="predicted"/>
<feature type="transmembrane region" description="Helical" evidence="1">
    <location>
        <begin position="49"/>
        <end position="66"/>
    </location>
</feature>
<dbReference type="KEGG" id="vte:BHY08_00895"/>
<organism evidence="2 3">
    <name type="scientific">Vagococcus teuberi</name>
    <dbReference type="NCBI Taxonomy" id="519472"/>
    <lineage>
        <taxon>Bacteria</taxon>
        <taxon>Bacillati</taxon>
        <taxon>Bacillota</taxon>
        <taxon>Bacilli</taxon>
        <taxon>Lactobacillales</taxon>
        <taxon>Enterococcaceae</taxon>
        <taxon>Vagococcus</taxon>
    </lineage>
</organism>
<dbReference type="STRING" id="519472.BHY08_00895"/>
<dbReference type="RefSeq" id="WP_071456074.1">
    <property type="nucleotide sequence ID" value="NZ_CP017267.1"/>
</dbReference>
<evidence type="ECO:0000313" key="2">
    <source>
        <dbReference type="EMBL" id="APB30507.1"/>
    </source>
</evidence>
<sequence length="146" mass="16949">MDFYSVDILENQVSINNIILYIGMFLLFGLIILIIVFLKKRFETKCRDLAVIAFLSLLLISCMQYMDYSQSLNQKHQVSEVLNFINVLSEKEKIDKNNIYINSYQLNDSTIIKLNESYYSVELNADKSAFSLKKVTLLNGEIIKKN</sequence>